<feature type="binding site" evidence="5">
    <location>
        <position position="215"/>
    </location>
    <ligand>
        <name>Mn(2+)</name>
        <dbReference type="ChEBI" id="CHEBI:29035"/>
        <label>1</label>
    </ligand>
</feature>
<accession>A0ABV6CAN6</accession>
<feature type="binding site" evidence="5">
    <location>
        <position position="306"/>
    </location>
    <ligand>
        <name>Mn(2+)</name>
        <dbReference type="ChEBI" id="CHEBI:29035"/>
        <label>2</label>
    </ligand>
</feature>
<comment type="function">
    <text evidence="5">Catalyzes the conversion of N-formimidoyl-L-glutamate to L-glutamate and formamide.</text>
</comment>
<evidence type="ECO:0000256" key="4">
    <source>
        <dbReference type="ARBA" id="ARBA00023211"/>
    </source>
</evidence>
<keyword evidence="1 5" id="KW-0479">Metal-binding</keyword>
<feature type="binding site" evidence="5">
    <location>
        <position position="137"/>
    </location>
    <ligand>
        <name>Mn(2+)</name>
        <dbReference type="ChEBI" id="CHEBI:29035"/>
        <label>1</label>
    </ligand>
</feature>
<reference evidence="7 8" key="1">
    <citation type="submission" date="2024-09" db="EMBL/GenBank/DDBJ databases">
        <authorList>
            <person name="Sun Q."/>
            <person name="Mori K."/>
        </authorList>
    </citation>
    <scope>NUCLEOTIDE SEQUENCE [LARGE SCALE GENOMIC DNA]</scope>
    <source>
        <strain evidence="7 8">CCM 8545</strain>
    </source>
</reference>
<keyword evidence="4 5" id="KW-0464">Manganese</keyword>
<evidence type="ECO:0000256" key="6">
    <source>
        <dbReference type="PROSITE-ProRule" id="PRU00742"/>
    </source>
</evidence>
<evidence type="ECO:0000313" key="7">
    <source>
        <dbReference type="EMBL" id="MFC0179326.1"/>
    </source>
</evidence>
<dbReference type="RefSeq" id="WP_385876423.1">
    <property type="nucleotide sequence ID" value="NZ_JBHLXE010000044.1"/>
</dbReference>
<dbReference type="PANTHER" id="PTHR11358">
    <property type="entry name" value="ARGINASE/AGMATINASE"/>
    <property type="match status" value="1"/>
</dbReference>
<protein>
    <recommendedName>
        <fullName evidence="5">Formimidoylglutamase</fullName>
        <ecNumber evidence="5">3.5.3.8</ecNumber>
    </recommendedName>
    <alternativeName>
        <fullName evidence="5">Formiminoglutamase</fullName>
    </alternativeName>
    <alternativeName>
        <fullName evidence="5">Formiminoglutamate hydrolase</fullName>
    </alternativeName>
</protein>
<keyword evidence="3 5" id="KW-0369">Histidine metabolism</keyword>
<feature type="binding site" evidence="5">
    <location>
        <position position="219"/>
    </location>
    <ligand>
        <name>Mn(2+)</name>
        <dbReference type="ChEBI" id="CHEBI:29035"/>
        <label>1</label>
    </ligand>
</feature>
<dbReference type="EMBL" id="JBHLXE010000044">
    <property type="protein sequence ID" value="MFC0179326.1"/>
    <property type="molecule type" value="Genomic_DNA"/>
</dbReference>
<dbReference type="EC" id="3.5.3.8" evidence="5"/>
<dbReference type="InterPro" id="IPR005923">
    <property type="entry name" value="HutG"/>
</dbReference>
<comment type="similarity">
    <text evidence="5 6">Belongs to the arginase family.</text>
</comment>
<keyword evidence="8" id="KW-1185">Reference proteome</keyword>
<dbReference type="InterPro" id="IPR023696">
    <property type="entry name" value="Ureohydrolase_dom_sf"/>
</dbReference>
<dbReference type="HAMAP" id="MF_00737">
    <property type="entry name" value="Formimidoylglutam"/>
    <property type="match status" value="1"/>
</dbReference>
<dbReference type="InterPro" id="IPR006035">
    <property type="entry name" value="Ureohydrolase"/>
</dbReference>
<organism evidence="7 8">
    <name type="scientific">Thorsellia kenyensis</name>
    <dbReference type="NCBI Taxonomy" id="1549888"/>
    <lineage>
        <taxon>Bacteria</taxon>
        <taxon>Pseudomonadati</taxon>
        <taxon>Pseudomonadota</taxon>
        <taxon>Gammaproteobacteria</taxon>
        <taxon>Enterobacterales</taxon>
        <taxon>Thorselliaceae</taxon>
        <taxon>Thorsellia</taxon>
    </lineage>
</organism>
<proteinExistence type="inferred from homology"/>
<comment type="caution">
    <text evidence="7">The sequence shown here is derived from an EMBL/GenBank/DDBJ whole genome shotgun (WGS) entry which is preliminary data.</text>
</comment>
<comment type="cofactor">
    <cofactor evidence="5">
        <name>Mn(2+)</name>
        <dbReference type="ChEBI" id="CHEBI:29035"/>
    </cofactor>
    <text evidence="5">Binds 2 manganese ions per subunit.</text>
</comment>
<feature type="binding site" evidence="5">
    <location>
        <position position="215"/>
    </location>
    <ligand>
        <name>Mn(2+)</name>
        <dbReference type="ChEBI" id="CHEBI:29035"/>
        <label>2</label>
    </ligand>
</feature>
<name>A0ABV6CAN6_9GAMM</name>
<gene>
    <name evidence="5" type="primary">hutG</name>
    <name evidence="7" type="ORF">ACFFIT_04320</name>
</gene>
<comment type="catalytic activity">
    <reaction evidence="5">
        <text>N-formimidoyl-L-glutamate + H2O = formamide + L-glutamate</text>
        <dbReference type="Rhea" id="RHEA:22492"/>
        <dbReference type="ChEBI" id="CHEBI:15377"/>
        <dbReference type="ChEBI" id="CHEBI:16397"/>
        <dbReference type="ChEBI" id="CHEBI:29985"/>
        <dbReference type="ChEBI" id="CHEBI:58928"/>
        <dbReference type="EC" id="3.5.3.8"/>
    </reaction>
</comment>
<evidence type="ECO:0000256" key="3">
    <source>
        <dbReference type="ARBA" id="ARBA00022808"/>
    </source>
</evidence>
<dbReference type="PROSITE" id="PS51409">
    <property type="entry name" value="ARGINASE_2"/>
    <property type="match status" value="1"/>
</dbReference>
<dbReference type="PANTHER" id="PTHR11358:SF35">
    <property type="entry name" value="FORMIMIDOYLGLUTAMASE"/>
    <property type="match status" value="1"/>
</dbReference>
<dbReference type="PIRSF" id="PIRSF036979">
    <property type="entry name" value="Arginase"/>
    <property type="match status" value="1"/>
</dbReference>
<feature type="binding site" evidence="5">
    <location>
        <position position="308"/>
    </location>
    <ligand>
        <name>Mn(2+)</name>
        <dbReference type="ChEBI" id="CHEBI:29035"/>
        <label>2</label>
    </ligand>
</feature>
<keyword evidence="2 5" id="KW-0378">Hydrolase</keyword>
<evidence type="ECO:0000256" key="1">
    <source>
        <dbReference type="ARBA" id="ARBA00022723"/>
    </source>
</evidence>
<dbReference type="Gene3D" id="3.40.800.10">
    <property type="entry name" value="Ureohydrolase domain"/>
    <property type="match status" value="1"/>
</dbReference>
<feature type="binding site" evidence="5">
    <location>
        <position position="306"/>
    </location>
    <ligand>
        <name>Mn(2+)</name>
        <dbReference type="ChEBI" id="CHEBI:29035"/>
        <label>1</label>
    </ligand>
</feature>
<dbReference type="SUPFAM" id="SSF52768">
    <property type="entry name" value="Arginase/deacetylase"/>
    <property type="match status" value="2"/>
</dbReference>
<dbReference type="GO" id="GO:0050415">
    <property type="term" value="F:formimidoylglutamase activity"/>
    <property type="evidence" value="ECO:0007669"/>
    <property type="project" value="UniProtKB-EC"/>
</dbReference>
<comment type="pathway">
    <text evidence="5">Amino-acid degradation; L-histidine degradation into L-glutamate; L-glutamate from N-formimidoyl-L-glutamate (hydrolase route): step 1/1.</text>
</comment>
<dbReference type="Pfam" id="PF00491">
    <property type="entry name" value="Arginase"/>
    <property type="match status" value="2"/>
</dbReference>
<evidence type="ECO:0000313" key="8">
    <source>
        <dbReference type="Proteomes" id="UP001589758"/>
    </source>
</evidence>
<evidence type="ECO:0000256" key="2">
    <source>
        <dbReference type="ARBA" id="ARBA00022801"/>
    </source>
</evidence>
<sequence>MTFNWTGRSDGDGILHRRWHNIVKTRELNQLQLITQNEEDSSSHLSNRKVKSKMALLGLRTDEGVNRNQGRLGAVEGPLLIRKKLANIAVHDDYCITDFGDHICETNQLEHFQEEQIKIVTNLLLKKYHPILLGGGHEIAFGNALGLAGYLIKDINSNSGNQMDAKKSSLSYTSPDRNMYENDDFFQRCQNILQGNLEPISQQFSEIKIGIINIDAHFDLREDDRSTSGTPFLQIASVFQALGIPFHYCCLGINVNSNTAKLFETAKQLAVTVIKDEELSPNSFLDRKDLLVDFIKNVDHIYLSIDLDVFSSMQAPGVSAPSAKGISLEMVEILLSLIYQSKKVRLVDIAELNPHYDIDDRTAQLAAYLVTQLTKLQHIYQQK</sequence>
<feature type="binding site" evidence="5">
    <location>
        <position position="217"/>
    </location>
    <ligand>
        <name>Mn(2+)</name>
        <dbReference type="ChEBI" id="CHEBI:29035"/>
        <label>2</label>
    </ligand>
</feature>
<dbReference type="Proteomes" id="UP001589758">
    <property type="component" value="Unassembled WGS sequence"/>
</dbReference>
<dbReference type="CDD" id="cd09988">
    <property type="entry name" value="Formimidoylglutamase"/>
    <property type="match status" value="1"/>
</dbReference>
<evidence type="ECO:0000256" key="5">
    <source>
        <dbReference type="HAMAP-Rule" id="MF_00737"/>
    </source>
</evidence>